<name>A0A3L8E0U4_OOCBI</name>
<dbReference type="InterPro" id="IPR052876">
    <property type="entry name" value="Insect_Hormone_Regulators"/>
</dbReference>
<evidence type="ECO:0000313" key="3">
    <source>
        <dbReference type="Proteomes" id="UP000279307"/>
    </source>
</evidence>
<proteinExistence type="predicted"/>
<evidence type="ECO:0000256" key="1">
    <source>
        <dbReference type="SAM" id="SignalP"/>
    </source>
</evidence>
<protein>
    <recommendedName>
        <fullName evidence="4">Prothoracicotropic hormone</fullName>
    </recommendedName>
</protein>
<reference evidence="2 3" key="1">
    <citation type="journal article" date="2018" name="Genome Res.">
        <title>The genomic architecture and molecular evolution of ant odorant receptors.</title>
        <authorList>
            <person name="McKenzie S.K."/>
            <person name="Kronauer D.J.C."/>
        </authorList>
    </citation>
    <scope>NUCLEOTIDE SEQUENCE [LARGE SCALE GENOMIC DNA]</scope>
    <source>
        <strain evidence="2">Clonal line C1</strain>
    </source>
</reference>
<dbReference type="EMBL" id="QOIP01000002">
    <property type="protein sequence ID" value="RLU26142.1"/>
    <property type="molecule type" value="Genomic_DNA"/>
</dbReference>
<dbReference type="InterPro" id="IPR029034">
    <property type="entry name" value="Cystine-knot_cytokine"/>
</dbReference>
<dbReference type="PANTHER" id="PTHR39940">
    <property type="entry name" value="PROTHORACICOTROPIC HORMONE, ISOFORM F"/>
    <property type="match status" value="1"/>
</dbReference>
<dbReference type="Proteomes" id="UP000279307">
    <property type="component" value="Chromosome 2"/>
</dbReference>
<comment type="caution">
    <text evidence="2">The sequence shown here is derived from an EMBL/GenBank/DDBJ whole genome shotgun (WGS) entry which is preliminary data.</text>
</comment>
<dbReference type="SUPFAM" id="SSF57501">
    <property type="entry name" value="Cystine-knot cytokines"/>
    <property type="match status" value="1"/>
</dbReference>
<feature type="signal peptide" evidence="1">
    <location>
        <begin position="1"/>
        <end position="35"/>
    </location>
</feature>
<dbReference type="PANTHER" id="PTHR39940:SF1">
    <property type="entry name" value="PROTHORACICOTROPIC HORMONE, ISOFORM F"/>
    <property type="match status" value="1"/>
</dbReference>
<dbReference type="AlphaFoldDB" id="A0A3L8E0U4"/>
<organism evidence="2 3">
    <name type="scientific">Ooceraea biroi</name>
    <name type="common">Clonal raider ant</name>
    <name type="synonym">Cerapachys biroi</name>
    <dbReference type="NCBI Taxonomy" id="2015173"/>
    <lineage>
        <taxon>Eukaryota</taxon>
        <taxon>Metazoa</taxon>
        <taxon>Ecdysozoa</taxon>
        <taxon>Arthropoda</taxon>
        <taxon>Hexapoda</taxon>
        <taxon>Insecta</taxon>
        <taxon>Pterygota</taxon>
        <taxon>Neoptera</taxon>
        <taxon>Endopterygota</taxon>
        <taxon>Hymenoptera</taxon>
        <taxon>Apocrita</taxon>
        <taxon>Aculeata</taxon>
        <taxon>Formicoidea</taxon>
        <taxon>Formicidae</taxon>
        <taxon>Dorylinae</taxon>
        <taxon>Ooceraea</taxon>
    </lineage>
</organism>
<accession>A0A3L8E0U4</accession>
<gene>
    <name evidence="2" type="ORF">DMN91_002308</name>
</gene>
<sequence length="206" mass="23511">MLETSPQCTTMARARRVLGRMKLLILCVMVDGLLAEDPGQVLSIAQWKEQVVAPEFLLDDREDISGSRNSFFYEDKRSFRPEGIGEQTKRVTGADDVDLQQPRLATRSLQCTCETQYEIRDLGEGHYPRYLTASRCKPKACQSKFNSCRLLYYMVHILSQRDLNGLSEDRFSDDSALPETPLPEALRHKWQLKPMKIPVACVPATR</sequence>
<feature type="chain" id="PRO_5018075620" description="Prothoracicotropic hormone" evidence="1">
    <location>
        <begin position="36"/>
        <end position="206"/>
    </location>
</feature>
<keyword evidence="1" id="KW-0732">Signal</keyword>
<evidence type="ECO:0008006" key="4">
    <source>
        <dbReference type="Google" id="ProtNLM"/>
    </source>
</evidence>
<dbReference type="GO" id="GO:0018445">
    <property type="term" value="F:prothoracicotrophic hormone activity"/>
    <property type="evidence" value="ECO:0007669"/>
    <property type="project" value="TreeGrafter"/>
</dbReference>
<evidence type="ECO:0000313" key="2">
    <source>
        <dbReference type="EMBL" id="RLU26142.1"/>
    </source>
</evidence>
<dbReference type="OrthoDB" id="5950649at2759"/>